<evidence type="ECO:0000256" key="7">
    <source>
        <dbReference type="ARBA" id="ARBA00038093"/>
    </source>
</evidence>
<evidence type="ECO:0000256" key="3">
    <source>
        <dbReference type="ARBA" id="ARBA00022722"/>
    </source>
</evidence>
<keyword evidence="8" id="KW-0800">Toxin</keyword>
<dbReference type="InterPro" id="IPR029060">
    <property type="entry name" value="PIN-like_dom_sf"/>
</dbReference>
<dbReference type="PANTHER" id="PTHR33653:SF1">
    <property type="entry name" value="RIBONUCLEASE VAPC2"/>
    <property type="match status" value="1"/>
</dbReference>
<dbReference type="GO" id="GO:0004540">
    <property type="term" value="F:RNA nuclease activity"/>
    <property type="evidence" value="ECO:0007669"/>
    <property type="project" value="InterPro"/>
</dbReference>
<geneLocation type="plasmid" evidence="10 13">
    <name>pJCM12687</name>
</geneLocation>
<name>A0A7I7WBX5_9MYCO</name>
<sequence>MKLIDTTIAVDHLRGEPAAVELLASLVDDGEDLAASELVRFELLAGTRDKEVRALEEFCSALQWANVTEDIARVGGQLARRYRKSHSGIGAVDYLIAATAIVIDADLLTTNVRHFPMFTELDAPY</sequence>
<evidence type="ECO:0000256" key="5">
    <source>
        <dbReference type="ARBA" id="ARBA00022801"/>
    </source>
</evidence>
<evidence type="ECO:0000256" key="6">
    <source>
        <dbReference type="ARBA" id="ARBA00022842"/>
    </source>
</evidence>
<dbReference type="GO" id="GO:0000287">
    <property type="term" value="F:magnesium ion binding"/>
    <property type="evidence" value="ECO:0007669"/>
    <property type="project" value="UniProtKB-UniRule"/>
</dbReference>
<feature type="binding site" evidence="8">
    <location>
        <position position="93"/>
    </location>
    <ligand>
        <name>Mg(2+)</name>
        <dbReference type="ChEBI" id="CHEBI:18420"/>
    </ligand>
</feature>
<evidence type="ECO:0000313" key="13">
    <source>
        <dbReference type="Proteomes" id="UP000467379"/>
    </source>
</evidence>
<feature type="binding site" evidence="8">
    <location>
        <position position="5"/>
    </location>
    <ligand>
        <name>Mg(2+)</name>
        <dbReference type="ChEBI" id="CHEBI:18420"/>
    </ligand>
</feature>
<protein>
    <recommendedName>
        <fullName evidence="8">Ribonuclease VapC</fullName>
        <shortName evidence="8">RNase VapC</shortName>
        <ecNumber evidence="8">3.1.-.-</ecNumber>
    </recommendedName>
    <alternativeName>
        <fullName evidence="8">Toxin VapC</fullName>
    </alternativeName>
</protein>
<evidence type="ECO:0000256" key="8">
    <source>
        <dbReference type="HAMAP-Rule" id="MF_00265"/>
    </source>
</evidence>
<evidence type="ECO:0000256" key="2">
    <source>
        <dbReference type="ARBA" id="ARBA00022649"/>
    </source>
</evidence>
<comment type="function">
    <text evidence="8">Toxic component of a toxin-antitoxin (TA) system. An RNase.</text>
</comment>
<dbReference type="EMBL" id="MVHM01000027">
    <property type="protein sequence ID" value="ORA31859.1"/>
    <property type="molecule type" value="Genomic_DNA"/>
</dbReference>
<gene>
    <name evidence="8" type="primary">vapC</name>
    <name evidence="10" type="synonym">vapC19</name>
    <name evidence="11" type="ORF">BST20_26060</name>
    <name evidence="10" type="ORF">MBRA_51790</name>
</gene>
<keyword evidence="6 8" id="KW-0460">Magnesium</keyword>
<organism evidence="11 12">
    <name type="scientific">Mycobacterium branderi</name>
    <dbReference type="NCBI Taxonomy" id="43348"/>
    <lineage>
        <taxon>Bacteria</taxon>
        <taxon>Bacillati</taxon>
        <taxon>Actinomycetota</taxon>
        <taxon>Actinomycetes</taxon>
        <taxon>Mycobacteriales</taxon>
        <taxon>Mycobacteriaceae</taxon>
        <taxon>Mycobacterium</taxon>
    </lineage>
</organism>
<dbReference type="InterPro" id="IPR022907">
    <property type="entry name" value="VapC_family"/>
</dbReference>
<dbReference type="PANTHER" id="PTHR33653">
    <property type="entry name" value="RIBONUCLEASE VAPC2"/>
    <property type="match status" value="1"/>
</dbReference>
<proteinExistence type="inferred from homology"/>
<evidence type="ECO:0000256" key="1">
    <source>
        <dbReference type="ARBA" id="ARBA00001946"/>
    </source>
</evidence>
<evidence type="ECO:0000313" key="11">
    <source>
        <dbReference type="EMBL" id="ORA31859.1"/>
    </source>
</evidence>
<dbReference type="Pfam" id="PF01850">
    <property type="entry name" value="PIN"/>
    <property type="match status" value="1"/>
</dbReference>
<feature type="domain" description="PIN" evidence="9">
    <location>
        <begin position="3"/>
        <end position="111"/>
    </location>
</feature>
<evidence type="ECO:0000313" key="10">
    <source>
        <dbReference type="EMBL" id="BBZ14984.1"/>
    </source>
</evidence>
<dbReference type="AlphaFoldDB" id="A0A7I7WBX5"/>
<dbReference type="CDD" id="cd18741">
    <property type="entry name" value="PIN_VapC4-5_FitB-like"/>
    <property type="match status" value="1"/>
</dbReference>
<dbReference type="Proteomes" id="UP000192441">
    <property type="component" value="Unassembled WGS sequence"/>
</dbReference>
<dbReference type="HAMAP" id="MF_00265">
    <property type="entry name" value="VapC_Nob1"/>
    <property type="match status" value="1"/>
</dbReference>
<evidence type="ECO:0000256" key="4">
    <source>
        <dbReference type="ARBA" id="ARBA00022723"/>
    </source>
</evidence>
<keyword evidence="13" id="KW-1185">Reference proteome</keyword>
<reference evidence="10" key="3">
    <citation type="submission" date="2020-02" db="EMBL/GenBank/DDBJ databases">
        <authorList>
            <person name="Matsumoto Y."/>
            <person name="Kinjo T."/>
            <person name="Motooka D."/>
            <person name="Nabeya D."/>
            <person name="Jung N."/>
            <person name="Uechi K."/>
            <person name="Horii T."/>
            <person name="Iida T."/>
            <person name="Fujita J."/>
            <person name="Nakamura S."/>
        </authorList>
    </citation>
    <scope>NUCLEOTIDE SEQUENCE</scope>
    <source>
        <strain evidence="10">JCM 12687</strain>
        <plasmid evidence="10">pJCM12687</plasmid>
    </source>
</reference>
<keyword evidence="4 8" id="KW-0479">Metal-binding</keyword>
<comment type="cofactor">
    <cofactor evidence="1 8">
        <name>Mg(2+)</name>
        <dbReference type="ChEBI" id="CHEBI:18420"/>
    </cofactor>
</comment>
<comment type="similarity">
    <text evidence="7 8">Belongs to the PINc/VapC protein family.</text>
</comment>
<reference evidence="11 12" key="1">
    <citation type="submission" date="2016-12" db="EMBL/GenBank/DDBJ databases">
        <title>The new phylogeny of genus Mycobacterium.</title>
        <authorList>
            <person name="Tortoli E."/>
            <person name="Trovato A."/>
            <person name="Cirillo D.M."/>
        </authorList>
    </citation>
    <scope>NUCLEOTIDE SEQUENCE [LARGE SCALE GENOMIC DNA]</scope>
    <source>
        <strain evidence="11 12">DSM 44624</strain>
    </source>
</reference>
<evidence type="ECO:0000259" key="9">
    <source>
        <dbReference type="Pfam" id="PF01850"/>
    </source>
</evidence>
<evidence type="ECO:0000313" key="12">
    <source>
        <dbReference type="Proteomes" id="UP000192441"/>
    </source>
</evidence>
<keyword evidence="10" id="KW-0614">Plasmid</keyword>
<keyword evidence="3 8" id="KW-0540">Nuclease</keyword>
<dbReference type="SUPFAM" id="SSF88723">
    <property type="entry name" value="PIN domain-like"/>
    <property type="match status" value="1"/>
</dbReference>
<dbReference type="EMBL" id="AP022607">
    <property type="protein sequence ID" value="BBZ14984.1"/>
    <property type="molecule type" value="Genomic_DNA"/>
</dbReference>
<dbReference type="OrthoDB" id="532510at2"/>
<keyword evidence="2 8" id="KW-1277">Toxin-antitoxin system</keyword>
<dbReference type="InterPro" id="IPR002716">
    <property type="entry name" value="PIN_dom"/>
</dbReference>
<dbReference type="RefSeq" id="WP_083134305.1">
    <property type="nucleotide sequence ID" value="NZ_AP022607.1"/>
</dbReference>
<accession>A0A7I7WBX5</accession>
<dbReference type="GO" id="GO:0016787">
    <property type="term" value="F:hydrolase activity"/>
    <property type="evidence" value="ECO:0007669"/>
    <property type="project" value="UniProtKB-KW"/>
</dbReference>
<dbReference type="EC" id="3.1.-.-" evidence="8"/>
<dbReference type="Proteomes" id="UP000467379">
    <property type="component" value="Plasmid pJCM12687"/>
</dbReference>
<dbReference type="InterPro" id="IPR050556">
    <property type="entry name" value="Type_II_TA_system_RNase"/>
</dbReference>
<keyword evidence="5 8" id="KW-0378">Hydrolase</keyword>
<dbReference type="GO" id="GO:0090729">
    <property type="term" value="F:toxin activity"/>
    <property type="evidence" value="ECO:0007669"/>
    <property type="project" value="UniProtKB-KW"/>
</dbReference>
<reference evidence="10 13" key="2">
    <citation type="journal article" date="2019" name="Emerg. Microbes Infect.">
        <title>Comprehensive subspecies identification of 175 nontuberculous mycobacteria species based on 7547 genomic profiles.</title>
        <authorList>
            <person name="Matsumoto Y."/>
            <person name="Kinjo T."/>
            <person name="Motooka D."/>
            <person name="Nabeya D."/>
            <person name="Jung N."/>
            <person name="Uechi K."/>
            <person name="Horii T."/>
            <person name="Iida T."/>
            <person name="Fujita J."/>
            <person name="Nakamura S."/>
        </authorList>
    </citation>
    <scope>NUCLEOTIDE SEQUENCE [LARGE SCALE GENOMIC DNA]</scope>
    <source>
        <strain evidence="10 13">JCM 12687</strain>
        <plasmid evidence="10">pJCM12687</plasmid>
    </source>
</reference>
<dbReference type="Gene3D" id="3.40.50.1010">
    <property type="entry name" value="5'-nuclease"/>
    <property type="match status" value="1"/>
</dbReference>